<evidence type="ECO:0000313" key="3">
    <source>
        <dbReference type="Proteomes" id="UP000298616"/>
    </source>
</evidence>
<gene>
    <name evidence="2" type="ORF">DCC35_13255</name>
</gene>
<organism evidence="2 3">
    <name type="scientific">Mangrovivirga cuniculi</name>
    <dbReference type="NCBI Taxonomy" id="2715131"/>
    <lineage>
        <taxon>Bacteria</taxon>
        <taxon>Pseudomonadati</taxon>
        <taxon>Bacteroidota</taxon>
        <taxon>Cytophagia</taxon>
        <taxon>Cytophagales</taxon>
        <taxon>Mangrovivirgaceae</taxon>
        <taxon>Mangrovivirga</taxon>
    </lineage>
</organism>
<evidence type="ECO:0000256" key="1">
    <source>
        <dbReference type="SAM" id="Phobius"/>
    </source>
</evidence>
<proteinExistence type="predicted"/>
<dbReference type="RefSeq" id="WP_137091239.1">
    <property type="nucleotide sequence ID" value="NZ_CP028923.1"/>
</dbReference>
<accession>A0A4D7JSI0</accession>
<feature type="transmembrane region" description="Helical" evidence="1">
    <location>
        <begin position="40"/>
        <end position="61"/>
    </location>
</feature>
<protein>
    <submittedName>
        <fullName evidence="2">Uncharacterized protein</fullName>
    </submittedName>
</protein>
<dbReference type="OrthoDB" id="1453725at2"/>
<feature type="transmembrane region" description="Helical" evidence="1">
    <location>
        <begin position="91"/>
        <end position="114"/>
    </location>
</feature>
<keyword evidence="1" id="KW-0472">Membrane</keyword>
<name>A0A4D7JSI0_9BACT</name>
<dbReference type="EMBL" id="CP028923">
    <property type="protein sequence ID" value="QCK15642.1"/>
    <property type="molecule type" value="Genomic_DNA"/>
</dbReference>
<sequence length="167" mass="19010">MTKRDFFILIIKIFGLYTLISTLFSSTVSAFSLILFQSDFYSVSIGLISVIIIGMFFYLLIYKASKIVDLLNLDKHFDDERIDFSSLDSELILKLSVFILGGFLIVENASVLMTEVYQALREDTYGLKRDSGENVYLVLSFVNILIGYLMISNLKAISGYFNRLNSK</sequence>
<feature type="transmembrane region" description="Helical" evidence="1">
    <location>
        <begin position="134"/>
        <end position="154"/>
    </location>
</feature>
<reference evidence="2 3" key="1">
    <citation type="submission" date="2018-04" db="EMBL/GenBank/DDBJ databases">
        <title>Complete genome uncultured novel isolate.</title>
        <authorList>
            <person name="Merlino G."/>
        </authorList>
    </citation>
    <scope>NUCLEOTIDE SEQUENCE [LARGE SCALE GENOMIC DNA]</scope>
    <source>
        <strain evidence="3">R1DC9</strain>
    </source>
</reference>
<keyword evidence="1" id="KW-0812">Transmembrane</keyword>
<dbReference type="KEGG" id="fpf:DCC35_13255"/>
<dbReference type="Proteomes" id="UP000298616">
    <property type="component" value="Chromosome"/>
</dbReference>
<evidence type="ECO:0000313" key="2">
    <source>
        <dbReference type="EMBL" id="QCK15642.1"/>
    </source>
</evidence>
<feature type="transmembrane region" description="Helical" evidence="1">
    <location>
        <begin position="7"/>
        <end position="34"/>
    </location>
</feature>
<keyword evidence="1" id="KW-1133">Transmembrane helix</keyword>
<dbReference type="AlphaFoldDB" id="A0A4D7JSI0"/>
<keyword evidence="3" id="KW-1185">Reference proteome</keyword>